<name>A0A6N8SAW8_9HYPH</name>
<accession>A0A6N8SAW8</accession>
<dbReference type="RefSeq" id="WP_160859626.1">
    <property type="nucleotide sequence ID" value="NZ_WUMK01000004.1"/>
</dbReference>
<comment type="caution">
    <text evidence="1">The sequence shown here is derived from an EMBL/GenBank/DDBJ whole genome shotgun (WGS) entry which is preliminary data.</text>
</comment>
<organism evidence="1 2">
    <name type="scientific">Shinella kummerowiae</name>
    <dbReference type="NCBI Taxonomy" id="417745"/>
    <lineage>
        <taxon>Bacteria</taxon>
        <taxon>Pseudomonadati</taxon>
        <taxon>Pseudomonadota</taxon>
        <taxon>Alphaproteobacteria</taxon>
        <taxon>Hyphomicrobiales</taxon>
        <taxon>Rhizobiaceae</taxon>
        <taxon>Shinella</taxon>
    </lineage>
</organism>
<protein>
    <submittedName>
        <fullName evidence="1">Uncharacterized protein</fullName>
    </submittedName>
</protein>
<gene>
    <name evidence="1" type="ORF">GR138_12850</name>
</gene>
<reference evidence="1 2" key="1">
    <citation type="submission" date="2019-12" db="EMBL/GenBank/DDBJ databases">
        <title>Shinella kummerowiae sp. nov., a symbiotic bacterium isolated from root nodules of the herbal legume Kummerowia stipulacea.</title>
        <authorList>
            <person name="Gao J."/>
        </authorList>
    </citation>
    <scope>NUCLEOTIDE SEQUENCE [LARGE SCALE GENOMIC DNA]</scope>
    <source>
        <strain evidence="1 2">CCBAU 25048</strain>
    </source>
</reference>
<dbReference type="EMBL" id="WUMK01000004">
    <property type="protein sequence ID" value="MXN46079.1"/>
    <property type="molecule type" value="Genomic_DNA"/>
</dbReference>
<proteinExistence type="predicted"/>
<evidence type="ECO:0000313" key="2">
    <source>
        <dbReference type="Proteomes" id="UP000435802"/>
    </source>
</evidence>
<dbReference type="AlphaFoldDB" id="A0A6N8SAW8"/>
<evidence type="ECO:0000313" key="1">
    <source>
        <dbReference type="EMBL" id="MXN46079.1"/>
    </source>
</evidence>
<dbReference type="OrthoDB" id="8372964at2"/>
<dbReference type="Proteomes" id="UP000435802">
    <property type="component" value="Unassembled WGS sequence"/>
</dbReference>
<keyword evidence="2" id="KW-1185">Reference proteome</keyword>
<sequence length="122" mass="13444">MSSVDAFTPEMTAAYARKMVERESRGNGDQLNALDRVGRRCGMTARSLRRLINGETKDPGVSVFARVRAAYLDFCARQIAELQHEIEVEKARIGSDETFADLAAEAEVLAAKVEKAKRGVRA</sequence>